<feature type="domain" description="RDD" evidence="8">
    <location>
        <begin position="12"/>
        <end position="154"/>
    </location>
</feature>
<dbReference type="InterPro" id="IPR051791">
    <property type="entry name" value="Pra-immunoreactive"/>
</dbReference>
<comment type="caution">
    <text evidence="9">The sequence shown here is derived from an EMBL/GenBank/DDBJ whole genome shotgun (WGS) entry which is preliminary data.</text>
</comment>
<evidence type="ECO:0000256" key="4">
    <source>
        <dbReference type="ARBA" id="ARBA00022692"/>
    </source>
</evidence>
<dbReference type="SUPFAM" id="SSF54523">
    <property type="entry name" value="Pili subunits"/>
    <property type="match status" value="1"/>
</dbReference>
<feature type="transmembrane region" description="Helical" evidence="7">
    <location>
        <begin position="27"/>
        <end position="46"/>
    </location>
</feature>
<proteinExistence type="inferred from homology"/>
<dbReference type="InterPro" id="IPR045584">
    <property type="entry name" value="Pilin-like"/>
</dbReference>
<evidence type="ECO:0000313" key="9">
    <source>
        <dbReference type="EMBL" id="GGJ97343.1"/>
    </source>
</evidence>
<evidence type="ECO:0000256" key="6">
    <source>
        <dbReference type="ARBA" id="ARBA00023136"/>
    </source>
</evidence>
<dbReference type="InterPro" id="IPR010432">
    <property type="entry name" value="RDD"/>
</dbReference>
<dbReference type="RefSeq" id="WP_132985775.1">
    <property type="nucleotide sequence ID" value="NZ_BMME01000001.1"/>
</dbReference>
<dbReference type="EMBL" id="BMME01000001">
    <property type="protein sequence ID" value="GGJ97343.1"/>
    <property type="molecule type" value="Genomic_DNA"/>
</dbReference>
<evidence type="ECO:0000256" key="3">
    <source>
        <dbReference type="ARBA" id="ARBA00022475"/>
    </source>
</evidence>
<dbReference type="PANTHER" id="PTHR36115">
    <property type="entry name" value="PROLINE-RICH ANTIGEN HOMOLOG-RELATED"/>
    <property type="match status" value="1"/>
</dbReference>
<feature type="transmembrane region" description="Helical" evidence="7">
    <location>
        <begin position="66"/>
        <end position="86"/>
    </location>
</feature>
<name>A0ABQ2E8L4_9GAMM</name>
<organism evidence="9 10">
    <name type="scientific">Luteimonas terricola</name>
    <dbReference type="NCBI Taxonomy" id="645597"/>
    <lineage>
        <taxon>Bacteria</taxon>
        <taxon>Pseudomonadati</taxon>
        <taxon>Pseudomonadota</taxon>
        <taxon>Gammaproteobacteria</taxon>
        <taxon>Lysobacterales</taxon>
        <taxon>Lysobacteraceae</taxon>
        <taxon>Luteimonas</taxon>
    </lineage>
</organism>
<keyword evidence="3" id="KW-1003">Cell membrane</keyword>
<dbReference type="Proteomes" id="UP000599009">
    <property type="component" value="Unassembled WGS sequence"/>
</dbReference>
<sequence>MQSTQHTEDVVYAGFWRRWAALFIDQLILGVGFYGTLFAVAILVGIAGGMEWIETLDSGDANPAVMVAYIGFVLLYYVAAALYFSLFESSRHQATPGKMALGIKVVDQHGQRLSFGHALGRWVAATLSYLTLYIGFLMAAFTERKRALHDMVAGTLVVDRWAFSEHPERQRRDLGGCLIAAILVVVLMFGIAILGILAAIALPAYQDYLQRSRVMQAMTDTAPLKTMVADFRTAEGRCPFNGEGGIGPEESIGGTLASRVVVGSFDDGSCGIEQELGNTGHPDLDGGTIWWQLDLDDARWHCSSDIRDAWLPQECRG</sequence>
<keyword evidence="4 7" id="KW-0812">Transmembrane</keyword>
<feature type="transmembrane region" description="Helical" evidence="7">
    <location>
        <begin position="122"/>
        <end position="141"/>
    </location>
</feature>
<evidence type="ECO:0000313" key="10">
    <source>
        <dbReference type="Proteomes" id="UP000599009"/>
    </source>
</evidence>
<feature type="transmembrane region" description="Helical" evidence="7">
    <location>
        <begin position="178"/>
        <end position="205"/>
    </location>
</feature>
<evidence type="ECO:0000256" key="2">
    <source>
        <dbReference type="ARBA" id="ARBA00005233"/>
    </source>
</evidence>
<protein>
    <recommendedName>
        <fullName evidence="8">RDD domain-containing protein</fullName>
    </recommendedName>
</protein>
<evidence type="ECO:0000256" key="7">
    <source>
        <dbReference type="SAM" id="Phobius"/>
    </source>
</evidence>
<evidence type="ECO:0000259" key="8">
    <source>
        <dbReference type="Pfam" id="PF06271"/>
    </source>
</evidence>
<accession>A0ABQ2E8L4</accession>
<reference evidence="10" key="1">
    <citation type="journal article" date="2019" name="Int. J. Syst. Evol. Microbiol.">
        <title>The Global Catalogue of Microorganisms (GCM) 10K type strain sequencing project: providing services to taxonomists for standard genome sequencing and annotation.</title>
        <authorList>
            <consortium name="The Broad Institute Genomics Platform"/>
            <consortium name="The Broad Institute Genome Sequencing Center for Infectious Disease"/>
            <person name="Wu L."/>
            <person name="Ma J."/>
        </authorList>
    </citation>
    <scope>NUCLEOTIDE SEQUENCE [LARGE SCALE GENOMIC DNA]</scope>
    <source>
        <strain evidence="10">CGMCC 1.8985</strain>
    </source>
</reference>
<keyword evidence="5 7" id="KW-1133">Transmembrane helix</keyword>
<comment type="similarity">
    <text evidence="2">Belongs to the N-Me-Phe pilin family.</text>
</comment>
<comment type="subcellular location">
    <subcellularLocation>
        <location evidence="1">Cell membrane</location>
        <topology evidence="1">Multi-pass membrane protein</topology>
    </subcellularLocation>
</comment>
<keyword evidence="6 7" id="KW-0472">Membrane</keyword>
<gene>
    <name evidence="9" type="ORF">GCM10011394_02820</name>
</gene>
<dbReference type="Pfam" id="PF06271">
    <property type="entry name" value="RDD"/>
    <property type="match status" value="1"/>
</dbReference>
<evidence type="ECO:0000256" key="5">
    <source>
        <dbReference type="ARBA" id="ARBA00022989"/>
    </source>
</evidence>
<dbReference type="Gene3D" id="3.30.700.10">
    <property type="entry name" value="Glycoprotein, Type 4 Pilin"/>
    <property type="match status" value="1"/>
</dbReference>
<dbReference type="InterPro" id="IPR001082">
    <property type="entry name" value="Pilin"/>
</dbReference>
<evidence type="ECO:0000256" key="1">
    <source>
        <dbReference type="ARBA" id="ARBA00004651"/>
    </source>
</evidence>
<keyword evidence="10" id="KW-1185">Reference proteome</keyword>
<dbReference type="Pfam" id="PF00114">
    <property type="entry name" value="Pilin"/>
    <property type="match status" value="1"/>
</dbReference>